<dbReference type="Gene3D" id="3.30.70.270">
    <property type="match status" value="1"/>
</dbReference>
<dbReference type="InterPro" id="IPR029787">
    <property type="entry name" value="Nucleotide_cyclase"/>
</dbReference>
<sequence length="344" mass="39466">MKEIERKQVKKVVNRIIREFSKPLNINEYEIIITPSIGISVYPEDGNNADELIRYADIAMYSNKKKKKVDYKFYDSNLNVILLQKAKIENRLRHAMENNELRLHYQPQINLNTGKIIGVEALIRWQNSELEHVSPGEFIPIVEESGLIKPIGKWVLQTACKQNKAWQDAGLPPINMSVNVYKNQLFNKGFLKTVNQVLEKIQLEPKYLELEITERNRKNIEELSHMLKKLKEIGVNIALDDFGTGYSSLSILDDIPLNNLKIDRSFIQDISKDKNKTALVKNIINIGNDLNLNIIAEGIETVEQQIFLKQHNCNIGQGYLFAHPLSVKEVEELLVKGEIFTSAS</sequence>
<accession>A0A1T4NWB3</accession>
<protein>
    <submittedName>
        <fullName evidence="3">EAL domain, c-di-GMP-specific phosphodiesterase class I (Or its enzymatically inactive variant)</fullName>
    </submittedName>
</protein>
<dbReference type="OrthoDB" id="1757987at2"/>
<dbReference type="RefSeq" id="WP_078810387.1">
    <property type="nucleotide sequence ID" value="NZ_FUWM01000016.1"/>
</dbReference>
<dbReference type="PROSITE" id="PS50887">
    <property type="entry name" value="GGDEF"/>
    <property type="match status" value="1"/>
</dbReference>
<dbReference type="AlphaFoldDB" id="A0A1T4NWB3"/>
<evidence type="ECO:0000259" key="1">
    <source>
        <dbReference type="PROSITE" id="PS50883"/>
    </source>
</evidence>
<dbReference type="InterPro" id="IPR043128">
    <property type="entry name" value="Rev_trsase/Diguanyl_cyclase"/>
</dbReference>
<dbReference type="Pfam" id="PF00990">
    <property type="entry name" value="GGDEF"/>
    <property type="match status" value="1"/>
</dbReference>
<evidence type="ECO:0000313" key="4">
    <source>
        <dbReference type="Proteomes" id="UP000190625"/>
    </source>
</evidence>
<dbReference type="Gene3D" id="3.20.20.450">
    <property type="entry name" value="EAL domain"/>
    <property type="match status" value="1"/>
</dbReference>
<name>A0A1T4NWB3_9FIRM</name>
<dbReference type="InterPro" id="IPR000160">
    <property type="entry name" value="GGDEF_dom"/>
</dbReference>
<feature type="domain" description="EAL" evidence="1">
    <location>
        <begin position="85"/>
        <end position="338"/>
    </location>
</feature>
<reference evidence="4" key="1">
    <citation type="submission" date="2017-02" db="EMBL/GenBank/DDBJ databases">
        <authorList>
            <person name="Varghese N."/>
            <person name="Submissions S."/>
        </authorList>
    </citation>
    <scope>NUCLEOTIDE SEQUENCE [LARGE SCALE GENOMIC DNA]</scope>
    <source>
        <strain evidence="4">ATCC BAA-73</strain>
    </source>
</reference>
<dbReference type="EMBL" id="FUWM01000016">
    <property type="protein sequence ID" value="SJZ83336.1"/>
    <property type="molecule type" value="Genomic_DNA"/>
</dbReference>
<dbReference type="SUPFAM" id="SSF141868">
    <property type="entry name" value="EAL domain-like"/>
    <property type="match status" value="1"/>
</dbReference>
<dbReference type="PANTHER" id="PTHR33121">
    <property type="entry name" value="CYCLIC DI-GMP PHOSPHODIESTERASE PDEF"/>
    <property type="match status" value="1"/>
</dbReference>
<gene>
    <name evidence="3" type="ORF">SAMN02745118_01948</name>
</gene>
<dbReference type="CDD" id="cd01948">
    <property type="entry name" value="EAL"/>
    <property type="match status" value="1"/>
</dbReference>
<dbReference type="SUPFAM" id="SSF55073">
    <property type="entry name" value="Nucleotide cyclase"/>
    <property type="match status" value="1"/>
</dbReference>
<dbReference type="STRING" id="142842.SAMN02745118_01948"/>
<dbReference type="InterPro" id="IPR050706">
    <property type="entry name" value="Cyclic-di-GMP_PDE-like"/>
</dbReference>
<dbReference type="FunFam" id="3.20.20.450:FF:000001">
    <property type="entry name" value="Cyclic di-GMP phosphodiesterase yahA"/>
    <property type="match status" value="1"/>
</dbReference>
<dbReference type="InterPro" id="IPR035919">
    <property type="entry name" value="EAL_sf"/>
</dbReference>
<proteinExistence type="predicted"/>
<dbReference type="PANTHER" id="PTHR33121:SF70">
    <property type="entry name" value="SIGNALING PROTEIN YKOW"/>
    <property type="match status" value="1"/>
</dbReference>
<dbReference type="SMART" id="SM00052">
    <property type="entry name" value="EAL"/>
    <property type="match status" value="1"/>
</dbReference>
<dbReference type="Proteomes" id="UP000190625">
    <property type="component" value="Unassembled WGS sequence"/>
</dbReference>
<dbReference type="PROSITE" id="PS50883">
    <property type="entry name" value="EAL"/>
    <property type="match status" value="1"/>
</dbReference>
<dbReference type="InterPro" id="IPR001633">
    <property type="entry name" value="EAL_dom"/>
</dbReference>
<dbReference type="Pfam" id="PF00563">
    <property type="entry name" value="EAL"/>
    <property type="match status" value="1"/>
</dbReference>
<feature type="domain" description="GGDEF" evidence="2">
    <location>
        <begin position="1"/>
        <end position="76"/>
    </location>
</feature>
<evidence type="ECO:0000313" key="3">
    <source>
        <dbReference type="EMBL" id="SJZ83336.1"/>
    </source>
</evidence>
<dbReference type="GO" id="GO:0071111">
    <property type="term" value="F:cyclic-guanylate-specific phosphodiesterase activity"/>
    <property type="evidence" value="ECO:0007669"/>
    <property type="project" value="InterPro"/>
</dbReference>
<organism evidence="3 4">
    <name type="scientific">Selenihalanaerobacter shriftii</name>
    <dbReference type="NCBI Taxonomy" id="142842"/>
    <lineage>
        <taxon>Bacteria</taxon>
        <taxon>Bacillati</taxon>
        <taxon>Bacillota</taxon>
        <taxon>Clostridia</taxon>
        <taxon>Halanaerobiales</taxon>
        <taxon>Halobacteroidaceae</taxon>
        <taxon>Selenihalanaerobacter</taxon>
    </lineage>
</organism>
<keyword evidence="4" id="KW-1185">Reference proteome</keyword>
<evidence type="ECO:0000259" key="2">
    <source>
        <dbReference type="PROSITE" id="PS50887"/>
    </source>
</evidence>